<proteinExistence type="inferred from homology"/>
<dbReference type="Gene3D" id="3.20.20.80">
    <property type="entry name" value="Glycosidases"/>
    <property type="match status" value="1"/>
</dbReference>
<gene>
    <name evidence="3" type="ORF">B5G02_02295</name>
</gene>
<evidence type="ECO:0000313" key="3">
    <source>
        <dbReference type="EMBL" id="OUN89329.1"/>
    </source>
</evidence>
<comment type="caution">
    <text evidence="3">The sequence shown here is derived from an EMBL/GenBank/DDBJ whole genome shotgun (WGS) entry which is preliminary data.</text>
</comment>
<dbReference type="RefSeq" id="WP_094335016.1">
    <property type="nucleotide sequence ID" value="NZ_NFIE01000004.1"/>
</dbReference>
<dbReference type="InterPro" id="IPR045857">
    <property type="entry name" value="O16G_dom_2"/>
</dbReference>
<dbReference type="PANTHER" id="PTHR10357:SF179">
    <property type="entry name" value="NEUTRAL AND BASIC AMINO ACID TRANSPORT PROTEIN RBAT"/>
    <property type="match status" value="1"/>
</dbReference>
<organism evidence="3 4">
    <name type="scientific">[Collinsella] massiliensis</name>
    <dbReference type="NCBI Taxonomy" id="1232426"/>
    <lineage>
        <taxon>Bacteria</taxon>
        <taxon>Bacillati</taxon>
        <taxon>Actinomycetota</taxon>
        <taxon>Coriobacteriia</taxon>
        <taxon>Coriobacteriales</taxon>
        <taxon>Coriobacteriaceae</taxon>
        <taxon>Enorma</taxon>
    </lineage>
</organism>
<dbReference type="EMBL" id="NFIE01000004">
    <property type="protein sequence ID" value="OUN89329.1"/>
    <property type="molecule type" value="Genomic_DNA"/>
</dbReference>
<evidence type="ECO:0000313" key="4">
    <source>
        <dbReference type="Proteomes" id="UP000195781"/>
    </source>
</evidence>
<dbReference type="AlphaFoldDB" id="A0A1Y3Y1T2"/>
<protein>
    <submittedName>
        <fullName evidence="3">Glycosylase</fullName>
    </submittedName>
</protein>
<accession>A0A1Y3Y1T2</accession>
<feature type="domain" description="Glycosyl hydrolase family 13 catalytic" evidence="2">
    <location>
        <begin position="12"/>
        <end position="431"/>
    </location>
</feature>
<dbReference type="InterPro" id="IPR006047">
    <property type="entry name" value="GH13_cat_dom"/>
</dbReference>
<dbReference type="Proteomes" id="UP000195781">
    <property type="component" value="Unassembled WGS sequence"/>
</dbReference>
<evidence type="ECO:0000259" key="2">
    <source>
        <dbReference type="SMART" id="SM00642"/>
    </source>
</evidence>
<keyword evidence="4" id="KW-1185">Reference proteome</keyword>
<dbReference type="PANTHER" id="PTHR10357">
    <property type="entry name" value="ALPHA-AMYLASE FAMILY MEMBER"/>
    <property type="match status" value="1"/>
</dbReference>
<comment type="similarity">
    <text evidence="1">Belongs to the glycosyl hydrolase 13 family.</text>
</comment>
<dbReference type="Gene3D" id="3.90.400.10">
    <property type="entry name" value="Oligo-1,6-glucosidase, Domain 2"/>
    <property type="match status" value="1"/>
</dbReference>
<dbReference type="SUPFAM" id="SSF51445">
    <property type="entry name" value="(Trans)glycosidases"/>
    <property type="match status" value="1"/>
</dbReference>
<dbReference type="Pfam" id="PF00128">
    <property type="entry name" value="Alpha-amylase"/>
    <property type="match status" value="1"/>
</dbReference>
<name>A0A1Y3Y1T2_9ACTN</name>
<dbReference type="InterPro" id="IPR017853">
    <property type="entry name" value="GH"/>
</dbReference>
<dbReference type="SMART" id="SM00642">
    <property type="entry name" value="Aamy"/>
    <property type="match status" value="1"/>
</dbReference>
<reference evidence="4" key="1">
    <citation type="submission" date="2017-04" db="EMBL/GenBank/DDBJ databases">
        <title>Function of individual gut microbiota members based on whole genome sequencing of pure cultures obtained from chicken caecum.</title>
        <authorList>
            <person name="Medvecky M."/>
            <person name="Cejkova D."/>
            <person name="Polansky O."/>
            <person name="Karasova D."/>
            <person name="Kubasova T."/>
            <person name="Cizek A."/>
            <person name="Rychlik I."/>
        </authorList>
    </citation>
    <scope>NUCLEOTIDE SEQUENCE [LARGE SCALE GENOMIC DNA]</scope>
    <source>
        <strain evidence="4">An5</strain>
    </source>
</reference>
<dbReference type="GO" id="GO:0004556">
    <property type="term" value="F:alpha-amylase activity"/>
    <property type="evidence" value="ECO:0007669"/>
    <property type="project" value="TreeGrafter"/>
</dbReference>
<evidence type="ECO:0000256" key="1">
    <source>
        <dbReference type="ARBA" id="ARBA00008061"/>
    </source>
</evidence>
<sequence>MSSWLDDAVFYEIYPQSFLDTNSDGIGDLPGIIARLDYVRELGCNALWLNPCFVSPFGDAGYDVADYCQVAPRYGTNDDLVRLFDEAHARGMHVLLDLVPGHTSIEHPWFRESAKAAPNELSGRYVWTDSVWTPVGDVPGVNGVLRGVSERDGAVAVNFYAFQPALNYGFAEVTEPWQSAMDAPEALATRQAMKDVMAFWLERGCDGFRCDMAGSLVKNDPGQEGTIKVWQDIRAFLDDAYPDAVLISEWGEPDKTIRAGFHMDFLLQFGTSHYLDLFRCEHPWFAREGAGDASAFVATYQRNLDLTDGRGLMCIPSGNHDMERLRRFLDPEEMKLAFAFIMSMPGCPFVYYGDEIGMLHLDVTSVEGGYIRTGARSPMQWGAGGNLGFSNAPASELYIRQDDAPDAPTVEAEMADEQSLWHEVKRLIAVRRANPALGAKGAIEFAYCEQGAYPLVYVRSERDASGEVVPGGQRVLAALNPAARPVEIPCPYEAARVLYALGAGEGCRLADGRLRMPGASAVFFELVG</sequence>
<dbReference type="OrthoDB" id="9043248at2"/>
<dbReference type="GO" id="GO:0009313">
    <property type="term" value="P:oligosaccharide catabolic process"/>
    <property type="evidence" value="ECO:0007669"/>
    <property type="project" value="TreeGrafter"/>
</dbReference>